<dbReference type="KEGG" id="pnd:Pla175_02430"/>
<gene>
    <name evidence="3" type="ORF">Pla175_02430</name>
</gene>
<feature type="region of interest" description="Disordered" evidence="1">
    <location>
        <begin position="122"/>
        <end position="143"/>
    </location>
</feature>
<feature type="transmembrane region" description="Helical" evidence="2">
    <location>
        <begin position="6"/>
        <end position="30"/>
    </location>
</feature>
<reference evidence="3 4" key="1">
    <citation type="submission" date="2019-02" db="EMBL/GenBank/DDBJ databases">
        <title>Deep-cultivation of Planctomycetes and their phenomic and genomic characterization uncovers novel biology.</title>
        <authorList>
            <person name="Wiegand S."/>
            <person name="Jogler M."/>
            <person name="Boedeker C."/>
            <person name="Pinto D."/>
            <person name="Vollmers J."/>
            <person name="Rivas-Marin E."/>
            <person name="Kohn T."/>
            <person name="Peeters S.H."/>
            <person name="Heuer A."/>
            <person name="Rast P."/>
            <person name="Oberbeckmann S."/>
            <person name="Bunk B."/>
            <person name="Jeske O."/>
            <person name="Meyerdierks A."/>
            <person name="Storesund J.E."/>
            <person name="Kallscheuer N."/>
            <person name="Luecker S."/>
            <person name="Lage O.M."/>
            <person name="Pohl T."/>
            <person name="Merkel B.J."/>
            <person name="Hornburger P."/>
            <person name="Mueller R.-W."/>
            <person name="Bruemmer F."/>
            <person name="Labrenz M."/>
            <person name="Spormann A.M."/>
            <person name="Op den Camp H."/>
            <person name="Overmann J."/>
            <person name="Amann R."/>
            <person name="Jetten M.S.M."/>
            <person name="Mascher T."/>
            <person name="Medema M.H."/>
            <person name="Devos D.P."/>
            <person name="Kaster A.-K."/>
            <person name="Ovreas L."/>
            <person name="Rohde M."/>
            <person name="Galperin M.Y."/>
            <person name="Jogler C."/>
        </authorList>
    </citation>
    <scope>NUCLEOTIDE SEQUENCE [LARGE SCALE GENOMIC DNA]</scope>
    <source>
        <strain evidence="3 4">Pla175</strain>
    </source>
</reference>
<protein>
    <submittedName>
        <fullName evidence="3">Uncharacterized protein</fullName>
    </submittedName>
</protein>
<evidence type="ECO:0000256" key="2">
    <source>
        <dbReference type="SAM" id="Phobius"/>
    </source>
</evidence>
<keyword evidence="4" id="KW-1185">Reference proteome</keyword>
<proteinExistence type="predicted"/>
<keyword evidence="2" id="KW-1133">Transmembrane helix</keyword>
<accession>A0A518D5Z9</accession>
<evidence type="ECO:0000256" key="1">
    <source>
        <dbReference type="SAM" id="MobiDB-lite"/>
    </source>
</evidence>
<feature type="compositionally biased region" description="Low complexity" evidence="1">
    <location>
        <begin position="128"/>
        <end position="141"/>
    </location>
</feature>
<sequence>MFSGPTVLIIALLLAVAQLGAGVVVGLWLARRRAEGASTDKAEARRLAADLRRITGAVTHSVRQHHEQLRHADRRLQDVQHTHGDTCPSPTHQGLPLTDLVAGVVREMLAANQRLSRELDDAHRQLHQQAATQPGAGAPQQSLADTVEGLAPNEAELIDGLDDVCRDVRASLQRLSEQPASV</sequence>
<name>A0A518D5Z9_9BACT</name>
<evidence type="ECO:0000313" key="3">
    <source>
        <dbReference type="EMBL" id="QDU86889.1"/>
    </source>
</evidence>
<keyword evidence="2" id="KW-0472">Membrane</keyword>
<organism evidence="3 4">
    <name type="scientific">Pirellulimonas nuda</name>
    <dbReference type="NCBI Taxonomy" id="2528009"/>
    <lineage>
        <taxon>Bacteria</taxon>
        <taxon>Pseudomonadati</taxon>
        <taxon>Planctomycetota</taxon>
        <taxon>Planctomycetia</taxon>
        <taxon>Pirellulales</taxon>
        <taxon>Lacipirellulaceae</taxon>
        <taxon>Pirellulimonas</taxon>
    </lineage>
</organism>
<dbReference type="EMBL" id="CP036291">
    <property type="protein sequence ID" value="QDU86889.1"/>
    <property type="molecule type" value="Genomic_DNA"/>
</dbReference>
<keyword evidence="2" id="KW-0812">Transmembrane</keyword>
<dbReference type="RefSeq" id="WP_145280522.1">
    <property type="nucleotide sequence ID" value="NZ_CP036291.1"/>
</dbReference>
<dbReference type="Proteomes" id="UP000317429">
    <property type="component" value="Chromosome"/>
</dbReference>
<evidence type="ECO:0000313" key="4">
    <source>
        <dbReference type="Proteomes" id="UP000317429"/>
    </source>
</evidence>
<dbReference type="AlphaFoldDB" id="A0A518D5Z9"/>